<protein>
    <recommendedName>
        <fullName evidence="3">Methyltransferase domain-containing protein</fullName>
    </recommendedName>
</protein>
<keyword evidence="2" id="KW-1185">Reference proteome</keyword>
<dbReference type="AlphaFoldDB" id="B1C6Z5"/>
<dbReference type="eggNOG" id="COG2227">
    <property type="taxonomic scope" value="Bacteria"/>
</dbReference>
<sequence length="139" mass="16065">MSAKSVLHPKDREVILTKARKALKQGGLLILDGFTMKFIDDFEEKEIIEYNKYGFWSEKEHACIQRNHIYQDTLNTLEQYLVITEEDIECYNIWNQVFTKESIVSEIKNAGFENIDLYDDVAGKSYSGKDKTICVVAGK</sequence>
<dbReference type="Proteomes" id="UP000005178">
    <property type="component" value="Unassembled WGS sequence"/>
</dbReference>
<comment type="caution">
    <text evidence="1">The sequence shown here is derived from an EMBL/GenBank/DDBJ whole genome shotgun (WGS) entry which is preliminary data.</text>
</comment>
<accession>B1C6Z5</accession>
<evidence type="ECO:0000313" key="1">
    <source>
        <dbReference type="EMBL" id="EDS72782.1"/>
    </source>
</evidence>
<dbReference type="STRING" id="445971.ANASTE_00492"/>
<dbReference type="HOGENOM" id="CLU_1683080_0_0_9"/>
<gene>
    <name evidence="1" type="ORF">ANASTE_00492</name>
</gene>
<evidence type="ECO:0000313" key="2">
    <source>
        <dbReference type="Proteomes" id="UP000005178"/>
    </source>
</evidence>
<reference evidence="1" key="2">
    <citation type="submission" date="2013-08" db="EMBL/GenBank/DDBJ databases">
        <title>Draft genome sequence of Anaerofustis stercorihominis (DSM 17244).</title>
        <authorList>
            <person name="Sudarsanam P."/>
            <person name="Ley R."/>
            <person name="Guruge J."/>
            <person name="Turnbaugh P.J."/>
            <person name="Mahowald M."/>
            <person name="Liep D."/>
            <person name="Gordon J."/>
        </authorList>
    </citation>
    <scope>NUCLEOTIDE SEQUENCE</scope>
    <source>
        <strain evidence="1">DSM 17244</strain>
    </source>
</reference>
<evidence type="ECO:0008006" key="3">
    <source>
        <dbReference type="Google" id="ProtNLM"/>
    </source>
</evidence>
<dbReference type="RefSeq" id="WP_007048946.1">
    <property type="nucleotide sequence ID" value="NZ_DS560015.1"/>
</dbReference>
<proteinExistence type="predicted"/>
<dbReference type="SUPFAM" id="SSF53335">
    <property type="entry name" value="S-adenosyl-L-methionine-dependent methyltransferases"/>
    <property type="match status" value="1"/>
</dbReference>
<dbReference type="Gene3D" id="3.40.50.150">
    <property type="entry name" value="Vaccinia Virus protein VP39"/>
    <property type="match status" value="1"/>
</dbReference>
<dbReference type="GeneID" id="97999436"/>
<organism evidence="1 2">
    <name type="scientific">Anaerofustis stercorihominis DSM 17244</name>
    <dbReference type="NCBI Taxonomy" id="445971"/>
    <lineage>
        <taxon>Bacteria</taxon>
        <taxon>Bacillati</taxon>
        <taxon>Bacillota</taxon>
        <taxon>Clostridia</taxon>
        <taxon>Eubacteriales</taxon>
        <taxon>Eubacteriaceae</taxon>
        <taxon>Anaerofustis</taxon>
    </lineage>
</organism>
<name>B1C6Z5_9FIRM</name>
<dbReference type="EMBL" id="ABIL02000005">
    <property type="protein sequence ID" value="EDS72782.1"/>
    <property type="molecule type" value="Genomic_DNA"/>
</dbReference>
<dbReference type="InterPro" id="IPR029063">
    <property type="entry name" value="SAM-dependent_MTases_sf"/>
</dbReference>
<reference evidence="1" key="1">
    <citation type="submission" date="2008-01" db="EMBL/GenBank/DDBJ databases">
        <authorList>
            <person name="Fulton L."/>
            <person name="Clifton S."/>
            <person name="Fulton B."/>
            <person name="Xu J."/>
            <person name="Minx P."/>
            <person name="Pepin K.H."/>
            <person name="Johnson M."/>
            <person name="Thiruvilangam P."/>
            <person name="Bhonagiri V."/>
            <person name="Nash W.E."/>
            <person name="Mardis E.R."/>
            <person name="Wilson R.K."/>
        </authorList>
    </citation>
    <scope>NUCLEOTIDE SEQUENCE [LARGE SCALE GENOMIC DNA]</scope>
    <source>
        <strain evidence="1">DSM 17244</strain>
    </source>
</reference>